<sequence length="220" mass="23833">MTIARATLAATALLALAAPASAHPHMFVDTELEAIFDGGGRLAAVRITWIYDELTTLLSVTDGGYDKDGDGTLSEAEMQPLQGFDMEWGADFLGDFQVNRGEERLALVPGPQDWTSDWKDGHLISTHVRRLAVPVDPATGPLVLKPYDPGYYTAYAIIGTPVITGRSDCTAQVFEPDLSAAQKALAAALDEYTPDQSLEEMGYLMIGESYAEEVRLTCMK</sequence>
<accession>A0A6L8VF85</accession>
<dbReference type="InterPro" id="IPR010412">
    <property type="entry name" value="DUF1007"/>
</dbReference>
<keyword evidence="3" id="KW-1185">Reference proteome</keyword>
<dbReference type="EMBL" id="WWNR01000004">
    <property type="protein sequence ID" value="MZQ89018.1"/>
    <property type="molecule type" value="Genomic_DNA"/>
</dbReference>
<keyword evidence="1" id="KW-0732">Signal</keyword>
<reference evidence="2 3" key="1">
    <citation type="submission" date="2020-01" db="EMBL/GenBank/DDBJ databases">
        <title>Frigidibacter albus SP32T (=CGMCC 1.13995T).</title>
        <authorList>
            <person name="Liao X."/>
        </authorList>
    </citation>
    <scope>NUCLEOTIDE SEQUENCE [LARGE SCALE GENOMIC DNA]</scope>
    <source>
        <strain evidence="2 3">SP32</strain>
    </source>
</reference>
<evidence type="ECO:0000313" key="3">
    <source>
        <dbReference type="Proteomes" id="UP000477083"/>
    </source>
</evidence>
<feature type="chain" id="PRO_5026677554" evidence="1">
    <location>
        <begin position="23"/>
        <end position="220"/>
    </location>
</feature>
<gene>
    <name evidence="2" type="ORF">GS660_07885</name>
</gene>
<dbReference type="AlphaFoldDB" id="A0A6L8VF85"/>
<evidence type="ECO:0000256" key="1">
    <source>
        <dbReference type="SAM" id="SignalP"/>
    </source>
</evidence>
<dbReference type="PROSITE" id="PS00018">
    <property type="entry name" value="EF_HAND_1"/>
    <property type="match status" value="1"/>
</dbReference>
<evidence type="ECO:0000313" key="2">
    <source>
        <dbReference type="EMBL" id="MZQ89018.1"/>
    </source>
</evidence>
<dbReference type="OrthoDB" id="1679673at2"/>
<proteinExistence type="predicted"/>
<comment type="caution">
    <text evidence="2">The sequence shown here is derived from an EMBL/GenBank/DDBJ whole genome shotgun (WGS) entry which is preliminary data.</text>
</comment>
<dbReference type="InterPro" id="IPR018247">
    <property type="entry name" value="EF_Hand_1_Ca_BS"/>
</dbReference>
<dbReference type="RefSeq" id="WP_161345206.1">
    <property type="nucleotide sequence ID" value="NZ_BMGW01000004.1"/>
</dbReference>
<dbReference type="Proteomes" id="UP000477083">
    <property type="component" value="Unassembled WGS sequence"/>
</dbReference>
<protein>
    <submittedName>
        <fullName evidence="2">DUF1007 family protein</fullName>
    </submittedName>
</protein>
<organism evidence="2 3">
    <name type="scientific">Frigidibacter albus</name>
    <dbReference type="NCBI Taxonomy" id="1465486"/>
    <lineage>
        <taxon>Bacteria</taxon>
        <taxon>Pseudomonadati</taxon>
        <taxon>Pseudomonadota</taxon>
        <taxon>Alphaproteobacteria</taxon>
        <taxon>Rhodobacterales</taxon>
        <taxon>Paracoccaceae</taxon>
        <taxon>Frigidibacter</taxon>
    </lineage>
</organism>
<name>A0A6L8VF85_9RHOB</name>
<dbReference type="Pfam" id="PF06226">
    <property type="entry name" value="DUF1007"/>
    <property type="match status" value="1"/>
</dbReference>
<feature type="signal peptide" evidence="1">
    <location>
        <begin position="1"/>
        <end position="22"/>
    </location>
</feature>